<dbReference type="InterPro" id="IPR015946">
    <property type="entry name" value="KH_dom-like_a/b"/>
</dbReference>
<dbReference type="Pfam" id="PF14520">
    <property type="entry name" value="HHH_5"/>
    <property type="match status" value="1"/>
</dbReference>
<evidence type="ECO:0000256" key="5">
    <source>
        <dbReference type="ARBA" id="ARBA00023015"/>
    </source>
</evidence>
<dbReference type="STRING" id="1137280.D777_02531"/>
<dbReference type="InterPro" id="IPR010213">
    <property type="entry name" value="TF_NusA"/>
</dbReference>
<accession>A0A072MYV1</accession>
<dbReference type="InterPro" id="IPR010214">
    <property type="entry name" value="Tscrpt_termin_fac_NusA_C_rpt"/>
</dbReference>
<dbReference type="GO" id="GO:0003700">
    <property type="term" value="F:DNA-binding transcription factor activity"/>
    <property type="evidence" value="ECO:0007669"/>
    <property type="project" value="InterPro"/>
</dbReference>
<dbReference type="InterPro" id="IPR004087">
    <property type="entry name" value="KH_dom"/>
</dbReference>
<reference evidence="9 10" key="1">
    <citation type="submission" date="2012-12" db="EMBL/GenBank/DDBJ databases">
        <title>Genome assembly of Marinobacter sp. AK21.</title>
        <authorList>
            <person name="Khatri I."/>
            <person name="Kumar R."/>
            <person name="Vaidya B."/>
            <person name="Subramanian S."/>
            <person name="Pinnaka A."/>
        </authorList>
    </citation>
    <scope>NUCLEOTIDE SEQUENCE [LARGE SCALE GENOMIC DNA]</scope>
    <source>
        <strain evidence="9 10">AK21</strain>
    </source>
</reference>
<keyword evidence="1 7" id="KW-0806">Transcription termination</keyword>
<dbReference type="FunFam" id="2.40.50.140:FF:000058">
    <property type="entry name" value="Transcription termination/antitermination protein NusA"/>
    <property type="match status" value="1"/>
</dbReference>
<dbReference type="PANTHER" id="PTHR22648:SF0">
    <property type="entry name" value="TRANSCRIPTION TERMINATION_ANTITERMINATION PROTEIN NUSA"/>
    <property type="match status" value="1"/>
</dbReference>
<evidence type="ECO:0000256" key="6">
    <source>
        <dbReference type="ARBA" id="ARBA00023163"/>
    </source>
</evidence>
<dbReference type="Proteomes" id="UP000035057">
    <property type="component" value="Unassembled WGS sequence"/>
</dbReference>
<dbReference type="PANTHER" id="PTHR22648">
    <property type="entry name" value="TRANSCRIPTION TERMINATION FACTOR NUSA"/>
    <property type="match status" value="1"/>
</dbReference>
<dbReference type="InterPro" id="IPR010995">
    <property type="entry name" value="DNA_repair_Rad51/TF_NusA_a-hlx"/>
</dbReference>
<keyword evidence="3 7" id="KW-0889">Transcription antitermination</keyword>
<dbReference type="NCBIfam" id="TIGR01953">
    <property type="entry name" value="NusA"/>
    <property type="match status" value="1"/>
</dbReference>
<dbReference type="Gene3D" id="3.30.1480.10">
    <property type="entry name" value="NusA, N-terminal domain"/>
    <property type="match status" value="1"/>
</dbReference>
<sequence>MSKEILLVVESVSNEKGVEKDVIFEAIELALATAAKKRYEEEEADIRVAIDRRTGEYDTFRRWLVVDNDAVPALGTELTLEEAEEIDTNLKPGDIHEEQIESVAFGRIGAQAAKQIIFQKVREAERTKIVDSYRDRVGELVSGTVKKVTRDNVIVDLGANAEALLPRENLIPRETFRMGDRVRSLLLEIRTDHRGPQLILSRTAPQMLIELFRIEVPEIAEELIEIRGAARDPGSRAKIAVKTNDRRIDPVGACVGMRGSRVQAVSNELGGERVDIVLWDDNPAQLVINAMAPAEVASIVMDEDRNTMDVAVAEDNLAQAIGRNGQNVRLATELTGWTLNVMTEEEAGERQEQEYGRLVEHFTANLDVDEEFAGVLIEEGFTSLEEVAYVPMEEMLAIDGFDEETVTELRRRAKDVLLNQALASEEALEGAEPAEDLLSMDGMDRGLAFKLAGMGVRTMEDLAEQSVDDLLEIDDMDEERAGQLIMTARAPWFEDQA</sequence>
<keyword evidence="5 7" id="KW-0805">Transcription regulation</keyword>
<proteinExistence type="inferred from homology"/>
<evidence type="ECO:0000256" key="4">
    <source>
        <dbReference type="ARBA" id="ARBA00022884"/>
    </source>
</evidence>
<evidence type="ECO:0000256" key="7">
    <source>
        <dbReference type="HAMAP-Rule" id="MF_00945"/>
    </source>
</evidence>
<comment type="subunit">
    <text evidence="7">Monomer. Binds directly to the core enzyme of the DNA-dependent RNA polymerase and to nascent RNA.</text>
</comment>
<dbReference type="InterPro" id="IPR003029">
    <property type="entry name" value="S1_domain"/>
</dbReference>
<dbReference type="Pfam" id="PF26594">
    <property type="entry name" value="KH_NusA_2nd"/>
    <property type="match status" value="1"/>
</dbReference>
<dbReference type="CDD" id="cd04455">
    <property type="entry name" value="S1_NusA"/>
    <property type="match status" value="1"/>
</dbReference>
<dbReference type="PATRIC" id="fig|1137280.3.peg.2348"/>
<feature type="domain" description="S1 motif" evidence="8">
    <location>
        <begin position="138"/>
        <end position="203"/>
    </location>
</feature>
<dbReference type="GO" id="GO:0005829">
    <property type="term" value="C:cytosol"/>
    <property type="evidence" value="ECO:0007669"/>
    <property type="project" value="TreeGrafter"/>
</dbReference>
<dbReference type="CDD" id="cd02134">
    <property type="entry name" value="KH-II_NusA_rpt1"/>
    <property type="match status" value="1"/>
</dbReference>
<dbReference type="FunFam" id="3.30.300.20:FF:000002">
    <property type="entry name" value="Transcription termination/antitermination protein NusA"/>
    <property type="match status" value="1"/>
</dbReference>
<dbReference type="Gene3D" id="1.10.150.20">
    <property type="entry name" value="5' to 3' exonuclease, C-terminal subdomain"/>
    <property type="match status" value="2"/>
</dbReference>
<organism evidence="9 10">
    <name type="scientific">Marinobacter nitratireducens</name>
    <dbReference type="NCBI Taxonomy" id="1137280"/>
    <lineage>
        <taxon>Bacteria</taxon>
        <taxon>Pseudomonadati</taxon>
        <taxon>Pseudomonadota</taxon>
        <taxon>Gammaproteobacteria</taxon>
        <taxon>Pseudomonadales</taxon>
        <taxon>Marinobacteraceae</taxon>
        <taxon>Marinobacter</taxon>
    </lineage>
</organism>
<dbReference type="InterPro" id="IPR025249">
    <property type="entry name" value="TF_NusA_KH_1st"/>
</dbReference>
<dbReference type="GO" id="GO:0006353">
    <property type="term" value="P:DNA-templated transcription termination"/>
    <property type="evidence" value="ECO:0007669"/>
    <property type="project" value="UniProtKB-UniRule"/>
</dbReference>
<evidence type="ECO:0000313" key="10">
    <source>
        <dbReference type="Proteomes" id="UP000035057"/>
    </source>
</evidence>
<dbReference type="GO" id="GO:0031564">
    <property type="term" value="P:transcription antitermination"/>
    <property type="evidence" value="ECO:0007669"/>
    <property type="project" value="UniProtKB-UniRule"/>
</dbReference>
<dbReference type="NCBIfam" id="TIGR01954">
    <property type="entry name" value="nusA_Cterm_rpt"/>
    <property type="match status" value="2"/>
</dbReference>
<dbReference type="GO" id="GO:0000166">
    <property type="term" value="F:nucleotide binding"/>
    <property type="evidence" value="ECO:0007669"/>
    <property type="project" value="InterPro"/>
</dbReference>
<dbReference type="Gene3D" id="3.30.300.20">
    <property type="match status" value="2"/>
</dbReference>
<protein>
    <recommendedName>
        <fullName evidence="7">Transcription termination/antitermination protein NusA</fullName>
    </recommendedName>
</protein>
<dbReference type="SMART" id="SM00316">
    <property type="entry name" value="S1"/>
    <property type="match status" value="1"/>
</dbReference>
<dbReference type="FunFam" id="1.10.150.20:FF:000018">
    <property type="entry name" value="Transcription termination/antitermination protein NusA"/>
    <property type="match status" value="1"/>
</dbReference>
<gene>
    <name evidence="7" type="primary">nusA</name>
    <name evidence="9" type="ORF">D777_02531</name>
</gene>
<dbReference type="CDD" id="cd22529">
    <property type="entry name" value="KH-II_NusA_rpt2"/>
    <property type="match status" value="1"/>
</dbReference>
<dbReference type="AlphaFoldDB" id="A0A072MYV1"/>
<evidence type="ECO:0000259" key="8">
    <source>
        <dbReference type="PROSITE" id="PS50126"/>
    </source>
</evidence>
<keyword evidence="6 7" id="KW-0804">Transcription</keyword>
<dbReference type="InterPro" id="IPR009019">
    <property type="entry name" value="KH_sf_prok-type"/>
</dbReference>
<comment type="function">
    <text evidence="7">Participates in both transcription termination and antitermination.</text>
</comment>
<dbReference type="SUPFAM" id="SSF47794">
    <property type="entry name" value="Rad51 N-terminal domain-like"/>
    <property type="match status" value="2"/>
</dbReference>
<dbReference type="Pfam" id="PF08529">
    <property type="entry name" value="NusA_N"/>
    <property type="match status" value="1"/>
</dbReference>
<evidence type="ECO:0000256" key="2">
    <source>
        <dbReference type="ARBA" id="ARBA00022490"/>
    </source>
</evidence>
<dbReference type="SMART" id="SM00322">
    <property type="entry name" value="KH"/>
    <property type="match status" value="2"/>
</dbReference>
<comment type="similarity">
    <text evidence="7">Belongs to the NusA family.</text>
</comment>
<evidence type="ECO:0000256" key="3">
    <source>
        <dbReference type="ARBA" id="ARBA00022814"/>
    </source>
</evidence>
<dbReference type="InterPro" id="IPR013735">
    <property type="entry name" value="TF_NusA_N"/>
</dbReference>
<dbReference type="SUPFAM" id="SSF69705">
    <property type="entry name" value="Transcription factor NusA, N-terminal domain"/>
    <property type="match status" value="1"/>
</dbReference>
<dbReference type="Pfam" id="PF00575">
    <property type="entry name" value="S1"/>
    <property type="match status" value="1"/>
</dbReference>
<dbReference type="EMBL" id="ANIE01000007">
    <property type="protein sequence ID" value="KEF30589.1"/>
    <property type="molecule type" value="Genomic_DNA"/>
</dbReference>
<comment type="caution">
    <text evidence="9">The sequence shown here is derived from an EMBL/GenBank/DDBJ whole genome shotgun (WGS) entry which is preliminary data.</text>
</comment>
<keyword evidence="2 7" id="KW-0963">Cytoplasm</keyword>
<keyword evidence="10" id="KW-1185">Reference proteome</keyword>
<dbReference type="HAMAP" id="MF_00945_B">
    <property type="entry name" value="NusA_B"/>
    <property type="match status" value="1"/>
</dbReference>
<name>A0A072MYV1_9GAMM</name>
<dbReference type="PROSITE" id="PS50126">
    <property type="entry name" value="S1"/>
    <property type="match status" value="1"/>
</dbReference>
<dbReference type="Gene3D" id="2.40.50.140">
    <property type="entry name" value="Nucleic acid-binding proteins"/>
    <property type="match status" value="1"/>
</dbReference>
<comment type="subcellular location">
    <subcellularLocation>
        <location evidence="7">Cytoplasm</location>
    </subcellularLocation>
</comment>
<dbReference type="FunFam" id="3.30.300.20:FF:000005">
    <property type="entry name" value="Transcription termination/antitermination protein NusA"/>
    <property type="match status" value="1"/>
</dbReference>
<dbReference type="InterPro" id="IPR030842">
    <property type="entry name" value="TF_NusA_bacterial"/>
</dbReference>
<dbReference type="InterPro" id="IPR036555">
    <property type="entry name" value="NusA_N_sf"/>
</dbReference>
<evidence type="ECO:0000256" key="1">
    <source>
        <dbReference type="ARBA" id="ARBA00022472"/>
    </source>
</evidence>
<evidence type="ECO:0000313" key="9">
    <source>
        <dbReference type="EMBL" id="KEF30589.1"/>
    </source>
</evidence>
<dbReference type="Pfam" id="PF13184">
    <property type="entry name" value="KH_NusA_1st"/>
    <property type="match status" value="1"/>
</dbReference>
<dbReference type="RefSeq" id="WP_036132362.1">
    <property type="nucleotide sequence ID" value="NZ_ANIE01000007.1"/>
</dbReference>
<dbReference type="OrthoDB" id="9807233at2"/>
<dbReference type="SUPFAM" id="SSF50249">
    <property type="entry name" value="Nucleic acid-binding proteins"/>
    <property type="match status" value="1"/>
</dbReference>
<dbReference type="PROSITE" id="PS50084">
    <property type="entry name" value="KH_TYPE_1"/>
    <property type="match status" value="1"/>
</dbReference>
<dbReference type="InterPro" id="IPR012340">
    <property type="entry name" value="NA-bd_OB-fold"/>
</dbReference>
<dbReference type="InterPro" id="IPR058582">
    <property type="entry name" value="KH_NusA_2nd"/>
</dbReference>
<keyword evidence="4 7" id="KW-0694">RNA-binding</keyword>
<dbReference type="SUPFAM" id="SSF54814">
    <property type="entry name" value="Prokaryotic type KH domain (KH-domain type II)"/>
    <property type="match status" value="2"/>
</dbReference>
<dbReference type="GO" id="GO:0003723">
    <property type="term" value="F:RNA binding"/>
    <property type="evidence" value="ECO:0007669"/>
    <property type="project" value="UniProtKB-UniRule"/>
</dbReference>